<comment type="caution">
    <text evidence="9">The sequence shown here is derived from an EMBL/GenBank/DDBJ whole genome shotgun (WGS) entry which is preliminary data.</text>
</comment>
<keyword evidence="6" id="KW-0378">Hydrolase</keyword>
<dbReference type="InterPro" id="IPR021109">
    <property type="entry name" value="Peptidase_aspartic_dom_sf"/>
</dbReference>
<evidence type="ECO:0000256" key="2">
    <source>
        <dbReference type="ARBA" id="ARBA00022679"/>
    </source>
</evidence>
<dbReference type="PROSITE" id="PS50878">
    <property type="entry name" value="RT_POL"/>
    <property type="match status" value="1"/>
</dbReference>
<dbReference type="FunFam" id="3.10.10.10:FF:000007">
    <property type="entry name" value="Retrovirus-related Pol polyprotein from transposon 17.6-like Protein"/>
    <property type="match status" value="1"/>
</dbReference>
<name>A0AA38HXL0_9CUCU</name>
<protein>
    <recommendedName>
        <fullName evidence="8">Reverse transcriptase domain-containing protein</fullName>
    </recommendedName>
</protein>
<keyword evidence="4" id="KW-0540">Nuclease</keyword>
<dbReference type="InterPro" id="IPR000477">
    <property type="entry name" value="RT_dom"/>
</dbReference>
<keyword evidence="3" id="KW-0548">Nucleotidyltransferase</keyword>
<keyword evidence="2" id="KW-0808">Transferase</keyword>
<gene>
    <name evidence="9" type="ORF">Zmor_023216</name>
</gene>
<organism evidence="9 10">
    <name type="scientific">Zophobas morio</name>
    <dbReference type="NCBI Taxonomy" id="2755281"/>
    <lineage>
        <taxon>Eukaryota</taxon>
        <taxon>Metazoa</taxon>
        <taxon>Ecdysozoa</taxon>
        <taxon>Arthropoda</taxon>
        <taxon>Hexapoda</taxon>
        <taxon>Insecta</taxon>
        <taxon>Pterygota</taxon>
        <taxon>Neoptera</taxon>
        <taxon>Endopterygota</taxon>
        <taxon>Coleoptera</taxon>
        <taxon>Polyphaga</taxon>
        <taxon>Cucujiformia</taxon>
        <taxon>Tenebrionidae</taxon>
        <taxon>Zophobas</taxon>
    </lineage>
</organism>
<dbReference type="Pfam" id="PF00078">
    <property type="entry name" value="RVT_1"/>
    <property type="match status" value="1"/>
</dbReference>
<dbReference type="EMBL" id="JALNTZ010000007">
    <property type="protein sequence ID" value="KAJ3645571.1"/>
    <property type="molecule type" value="Genomic_DNA"/>
</dbReference>
<evidence type="ECO:0000313" key="9">
    <source>
        <dbReference type="EMBL" id="KAJ3645571.1"/>
    </source>
</evidence>
<feature type="domain" description="Reverse transcriptase" evidence="8">
    <location>
        <begin position="593"/>
        <end position="772"/>
    </location>
</feature>
<evidence type="ECO:0000256" key="1">
    <source>
        <dbReference type="ARBA" id="ARBA00022670"/>
    </source>
</evidence>
<dbReference type="GO" id="GO:0003964">
    <property type="term" value="F:RNA-directed DNA polymerase activity"/>
    <property type="evidence" value="ECO:0007669"/>
    <property type="project" value="UniProtKB-KW"/>
</dbReference>
<dbReference type="PANTHER" id="PTHR24559">
    <property type="entry name" value="TRANSPOSON TY3-I GAG-POL POLYPROTEIN"/>
    <property type="match status" value="1"/>
</dbReference>
<dbReference type="InterPro" id="IPR043502">
    <property type="entry name" value="DNA/RNA_pol_sf"/>
</dbReference>
<keyword evidence="7" id="KW-0695">RNA-directed DNA polymerase</keyword>
<keyword evidence="1" id="KW-0645">Protease</keyword>
<dbReference type="InterPro" id="IPR053134">
    <property type="entry name" value="RNA-dir_DNA_polymerase"/>
</dbReference>
<evidence type="ECO:0000259" key="8">
    <source>
        <dbReference type="PROSITE" id="PS50878"/>
    </source>
</evidence>
<evidence type="ECO:0000313" key="10">
    <source>
        <dbReference type="Proteomes" id="UP001168821"/>
    </source>
</evidence>
<dbReference type="SUPFAM" id="SSF56672">
    <property type="entry name" value="DNA/RNA polymerases"/>
    <property type="match status" value="1"/>
</dbReference>
<evidence type="ECO:0000256" key="7">
    <source>
        <dbReference type="ARBA" id="ARBA00022918"/>
    </source>
</evidence>
<dbReference type="CDD" id="cd01647">
    <property type="entry name" value="RT_LTR"/>
    <property type="match status" value="1"/>
</dbReference>
<dbReference type="Proteomes" id="UP001168821">
    <property type="component" value="Unassembled WGS sequence"/>
</dbReference>
<dbReference type="AlphaFoldDB" id="A0AA38HXL0"/>
<keyword evidence="10" id="KW-1185">Reference proteome</keyword>
<dbReference type="Gene3D" id="3.30.70.270">
    <property type="match status" value="1"/>
</dbReference>
<evidence type="ECO:0000256" key="3">
    <source>
        <dbReference type="ARBA" id="ARBA00022695"/>
    </source>
</evidence>
<dbReference type="SUPFAM" id="SSF50630">
    <property type="entry name" value="Acid proteases"/>
    <property type="match status" value="1"/>
</dbReference>
<evidence type="ECO:0000256" key="6">
    <source>
        <dbReference type="ARBA" id="ARBA00022801"/>
    </source>
</evidence>
<dbReference type="Gene3D" id="2.40.70.10">
    <property type="entry name" value="Acid Proteases"/>
    <property type="match status" value="1"/>
</dbReference>
<keyword evidence="5" id="KW-0255">Endonuclease</keyword>
<dbReference type="InterPro" id="IPR043128">
    <property type="entry name" value="Rev_trsase/Diguanyl_cyclase"/>
</dbReference>
<accession>A0AA38HXL0</accession>
<dbReference type="GO" id="GO:0004519">
    <property type="term" value="F:endonuclease activity"/>
    <property type="evidence" value="ECO:0007669"/>
    <property type="project" value="UniProtKB-KW"/>
</dbReference>
<reference evidence="9" key="1">
    <citation type="journal article" date="2023" name="G3 (Bethesda)">
        <title>Whole genome assemblies of Zophobas morio and Tenebrio molitor.</title>
        <authorList>
            <person name="Kaur S."/>
            <person name="Stinson S.A."/>
            <person name="diCenzo G.C."/>
        </authorList>
    </citation>
    <scope>NUCLEOTIDE SEQUENCE</scope>
    <source>
        <strain evidence="9">QUZm001</strain>
    </source>
</reference>
<proteinExistence type="predicted"/>
<sequence length="774" mass="87932">MAITAEQIELLIQRLKPETPAKQFTQCTSRFDGTRKRETVEEFIADVEYYRTSEKVSEENAIKGLRFLLQGDAYTWWCGISSLIRTWDEAIAALRNEFAPRLLPYQVYQEVFATAQDANTPTSHFISKKRALLAQIDPPDSETKQMDFIYGLLKIEIRDRVPRRTVATFTELITAARQVEATLQEVRKQKTDEEGAKQKKTKCEFCHNYGHDVTVCRKKHQQGLRREAPRVPAHLEIPNNRTSTKSISCYGCGQPGVIRRKCSNCCKKPTIATASFDFCFLDTQASIRPAVPITIQGAQGTAYLDSGAKTSLASAQLTTLLKQRGYPFSEKTVLLTQADGKTENRQVLVTTIPVTLMGRTIDTTFVSLPDARDSRTLLGIDFHKSAGLVIDYEAQRWHFKGSRHETYGFVSKDDDAWPANGSTAALDIRAANTPTLEELTTMLEEHHLPRPLTPIPDVTMECDVISGIADSYGPCITNDFSRTGFMMQDAANAVQQEWDRNLEGPYARLWMASMDIQYVTLRTDEGTKLSEAQVRGLNELLCQNMDLFSAHGPPTPFAEHRINTNNHPPISSPPYRQNPVRLNLLRAEVSELLEQGIIEECESPWAAPTVLVPKSSGGYRLCIDYRRLNDVTVADTYPLPRLDDLLHSTGKAKYLSTMDLKSGYYQIQVAKEDRDKTAFVTPFGLYRFLRLPFGLRNAPAAFQRLMDRFKIGLDHIQILVYLDDIIVLSPTYDQHMQDLRDCFQRMRHFQLRMNRHKCRFSRNKDEICGTYPHL</sequence>
<dbReference type="GO" id="GO:0006508">
    <property type="term" value="P:proteolysis"/>
    <property type="evidence" value="ECO:0007669"/>
    <property type="project" value="UniProtKB-KW"/>
</dbReference>
<dbReference type="Gene3D" id="3.10.10.10">
    <property type="entry name" value="HIV Type 1 Reverse Transcriptase, subunit A, domain 1"/>
    <property type="match status" value="1"/>
</dbReference>
<dbReference type="GO" id="GO:0008233">
    <property type="term" value="F:peptidase activity"/>
    <property type="evidence" value="ECO:0007669"/>
    <property type="project" value="UniProtKB-KW"/>
</dbReference>
<evidence type="ECO:0000256" key="4">
    <source>
        <dbReference type="ARBA" id="ARBA00022722"/>
    </source>
</evidence>
<dbReference type="PANTHER" id="PTHR24559:SF444">
    <property type="entry name" value="REVERSE TRANSCRIPTASE DOMAIN-CONTAINING PROTEIN"/>
    <property type="match status" value="1"/>
</dbReference>
<evidence type="ECO:0000256" key="5">
    <source>
        <dbReference type="ARBA" id="ARBA00022759"/>
    </source>
</evidence>